<dbReference type="Pfam" id="PF01770">
    <property type="entry name" value="Folate_carrier"/>
    <property type="match status" value="2"/>
</dbReference>
<dbReference type="GO" id="GO:0090482">
    <property type="term" value="F:vitamin transmembrane transporter activity"/>
    <property type="evidence" value="ECO:0007669"/>
    <property type="project" value="InterPro"/>
</dbReference>
<keyword evidence="4" id="KW-1185">Reference proteome</keyword>
<comment type="caution">
    <text evidence="3">The sequence shown here is derived from an EMBL/GenBank/DDBJ whole genome shotgun (WGS) entry which is preliminary data.</text>
</comment>
<dbReference type="Proteomes" id="UP000835052">
    <property type="component" value="Unassembled WGS sequence"/>
</dbReference>
<dbReference type="NCBIfam" id="TIGR00806">
    <property type="entry name" value="rfc"/>
    <property type="match status" value="1"/>
</dbReference>
<name>A0A8S1GW16_9PELO</name>
<evidence type="ECO:0000256" key="2">
    <source>
        <dbReference type="SAM" id="Phobius"/>
    </source>
</evidence>
<dbReference type="InterPro" id="IPR002666">
    <property type="entry name" value="Folate_carrier"/>
</dbReference>
<feature type="transmembrane region" description="Helical" evidence="2">
    <location>
        <begin position="48"/>
        <end position="68"/>
    </location>
</feature>
<dbReference type="GO" id="GO:0005886">
    <property type="term" value="C:plasma membrane"/>
    <property type="evidence" value="ECO:0007669"/>
    <property type="project" value="TreeGrafter"/>
</dbReference>
<feature type="transmembrane region" description="Helical" evidence="2">
    <location>
        <begin position="101"/>
        <end position="119"/>
    </location>
</feature>
<keyword evidence="2" id="KW-0472">Membrane</keyword>
<feature type="transmembrane region" description="Helical" evidence="2">
    <location>
        <begin position="337"/>
        <end position="361"/>
    </location>
</feature>
<dbReference type="PANTHER" id="PTHR10686">
    <property type="entry name" value="FOLATE TRANSPORTER"/>
    <property type="match status" value="1"/>
</dbReference>
<dbReference type="PANTHER" id="PTHR10686:SF18">
    <property type="entry name" value="IP11787P-RELATED"/>
    <property type="match status" value="1"/>
</dbReference>
<accession>A0A8S1GW16</accession>
<feature type="transmembrane region" description="Helical" evidence="2">
    <location>
        <begin position="164"/>
        <end position="183"/>
    </location>
</feature>
<dbReference type="SUPFAM" id="SSF103473">
    <property type="entry name" value="MFS general substrate transporter"/>
    <property type="match status" value="1"/>
</dbReference>
<comment type="similarity">
    <text evidence="1">Belongs to the reduced folate carrier (RFC) transporter (TC 2.A.48) family.</text>
</comment>
<feature type="transmembrane region" description="Helical" evidence="2">
    <location>
        <begin position="131"/>
        <end position="152"/>
    </location>
</feature>
<evidence type="ECO:0000256" key="1">
    <source>
        <dbReference type="ARBA" id="ARBA00005773"/>
    </source>
</evidence>
<proteinExistence type="inferred from homology"/>
<evidence type="ECO:0000313" key="3">
    <source>
        <dbReference type="EMBL" id="CAD6187052.1"/>
    </source>
</evidence>
<organism evidence="3 4">
    <name type="scientific">Caenorhabditis auriculariae</name>
    <dbReference type="NCBI Taxonomy" id="2777116"/>
    <lineage>
        <taxon>Eukaryota</taxon>
        <taxon>Metazoa</taxon>
        <taxon>Ecdysozoa</taxon>
        <taxon>Nematoda</taxon>
        <taxon>Chromadorea</taxon>
        <taxon>Rhabditida</taxon>
        <taxon>Rhabditina</taxon>
        <taxon>Rhabditomorpha</taxon>
        <taxon>Rhabditoidea</taxon>
        <taxon>Rhabditidae</taxon>
        <taxon>Peloderinae</taxon>
        <taxon>Caenorhabditis</taxon>
    </lineage>
</organism>
<protein>
    <submittedName>
        <fullName evidence="3">Uncharacterized protein</fullName>
    </submittedName>
</protein>
<dbReference type="AlphaFoldDB" id="A0A8S1GW16"/>
<gene>
    <name evidence="3" type="ORF">CAUJ_LOCUS2971</name>
</gene>
<feature type="transmembrane region" description="Helical" evidence="2">
    <location>
        <begin position="233"/>
        <end position="251"/>
    </location>
</feature>
<keyword evidence="2" id="KW-1133">Transmembrane helix</keyword>
<dbReference type="EMBL" id="CAJGYM010000005">
    <property type="protein sequence ID" value="CAD6187052.1"/>
    <property type="molecule type" value="Genomic_DNA"/>
</dbReference>
<keyword evidence="2" id="KW-0812">Transmembrane</keyword>
<feature type="transmembrane region" description="Helical" evidence="2">
    <location>
        <begin position="77"/>
        <end position="95"/>
    </location>
</feature>
<sequence>MGGTATTLLLCFYGFLKEFRPSEPYLYEYQHVYLNISEHVLNADVYPIWTYSYMVALFPVLLLTDVFLYKPMIILEAVSYVVVWSIFLSCRSVVSQQVVEVFYGCATATEVAYFSYIYVKVDKRQFKSVTSWTRAALLVGRSAAYGLAQIIVLCGLGSYRTLNIISLVSLSLALLFSSILPNVSWRAAYKRKIESQGKENEVAIENLSSYGEFVSDHFSHIYSDFRDMYRDIFILKWSVWWALANCALFQISNYTQNFMGYSIPVVLLAQKLFVDWVKWGEIFLSLGSLAQGLLLFLLSQTGQLFVMYAGYIAYRVIFQAMATIAQNNLASGLKSESFGLLFGTNTFVALVLQTILTVVVIDIANLSIRPQVN</sequence>
<dbReference type="OrthoDB" id="18814at2759"/>
<feature type="transmembrane region" description="Helical" evidence="2">
    <location>
        <begin position="305"/>
        <end position="325"/>
    </location>
</feature>
<reference evidence="3" key="1">
    <citation type="submission" date="2020-10" db="EMBL/GenBank/DDBJ databases">
        <authorList>
            <person name="Kikuchi T."/>
        </authorList>
    </citation>
    <scope>NUCLEOTIDE SEQUENCE</scope>
    <source>
        <strain evidence="3">NKZ352</strain>
    </source>
</reference>
<feature type="transmembrane region" description="Helical" evidence="2">
    <location>
        <begin position="276"/>
        <end position="298"/>
    </location>
</feature>
<evidence type="ECO:0000313" key="4">
    <source>
        <dbReference type="Proteomes" id="UP000835052"/>
    </source>
</evidence>
<dbReference type="InterPro" id="IPR036259">
    <property type="entry name" value="MFS_trans_sf"/>
</dbReference>